<dbReference type="Pfam" id="PF15956">
    <property type="entry name" value="DUF4760"/>
    <property type="match status" value="1"/>
</dbReference>
<sequence>MGLFQTMEKAAIDIDMGYISEEYFYKKYRTLTERLFWVSHLFINKIRQEKNSGTIYKNFEALYIRIHFKRKPFTLMLLEYFKVCPNFKASSAFFAAHLRTLDKNFWGFFFEVCRYRSLPGKIEYVERDDKPLFRRRIRQFRLFEVAVAAAIILLIVRLEI</sequence>
<keyword evidence="3" id="KW-1185">Reference proteome</keyword>
<dbReference type="InterPro" id="IPR031876">
    <property type="entry name" value="DUF4760"/>
</dbReference>
<keyword evidence="1" id="KW-1133">Transmembrane helix</keyword>
<dbReference type="HOGENOM" id="CLU_1650743_0_0_5"/>
<dbReference type="Proteomes" id="UP000001936">
    <property type="component" value="Chromosome"/>
</dbReference>
<accession>Q2K8P8</accession>
<evidence type="ECO:0000313" key="2">
    <source>
        <dbReference type="EMBL" id="ABC90788.1"/>
    </source>
</evidence>
<proteinExistence type="predicted"/>
<feature type="transmembrane region" description="Helical" evidence="1">
    <location>
        <begin position="140"/>
        <end position="158"/>
    </location>
</feature>
<protein>
    <submittedName>
        <fullName evidence="2">Uncharacterized protein</fullName>
    </submittedName>
</protein>
<dbReference type="EMBL" id="CP000133">
    <property type="protein sequence ID" value="ABC90788.1"/>
    <property type="molecule type" value="Genomic_DNA"/>
</dbReference>
<evidence type="ECO:0000313" key="3">
    <source>
        <dbReference type="Proteomes" id="UP000001936"/>
    </source>
</evidence>
<keyword evidence="1" id="KW-0812">Transmembrane</keyword>
<reference evidence="2 3" key="1">
    <citation type="journal article" date="2006" name="Proc. Natl. Acad. Sci. U.S.A.">
        <title>The partitioned Rhizobium etli genome: genetic and metabolic redundancy in seven interacting replicons.</title>
        <authorList>
            <person name="Gonzalez V."/>
            <person name="Santamaria R.I."/>
            <person name="Bustos P."/>
            <person name="Hernandez-Gonzalez I."/>
            <person name="Medrano-Soto A."/>
            <person name="Moreno-Hagelsieb G."/>
            <person name="Janga S.C."/>
            <person name="Ramirez M.A."/>
            <person name="Jimenez-Jacinto V."/>
            <person name="Collado-Vides J."/>
            <person name="Davila G."/>
        </authorList>
    </citation>
    <scope>NUCLEOTIDE SEQUENCE [LARGE SCALE GENOMIC DNA]</scope>
    <source>
        <strain evidence="3">ATCC 51251 / DSM 11541 / JCM 21823 / NBRC 15573 / CFN 42</strain>
    </source>
</reference>
<keyword evidence="1" id="KW-0472">Membrane</keyword>
<name>Q2K8P8_RHIEC</name>
<gene>
    <name evidence="2" type="ordered locus">RHE_CH02003</name>
</gene>
<dbReference type="AlphaFoldDB" id="Q2K8P8"/>
<evidence type="ECO:0000256" key="1">
    <source>
        <dbReference type="SAM" id="Phobius"/>
    </source>
</evidence>
<dbReference type="KEGG" id="ret:RHE_CH02003"/>
<organism evidence="2 3">
    <name type="scientific">Rhizobium etli (strain ATCC 51251 / DSM 11541 / JCM 21823 / NBRC 15573 / CFN 42)</name>
    <dbReference type="NCBI Taxonomy" id="347834"/>
    <lineage>
        <taxon>Bacteria</taxon>
        <taxon>Pseudomonadati</taxon>
        <taxon>Pseudomonadota</taxon>
        <taxon>Alphaproteobacteria</taxon>
        <taxon>Hyphomicrobiales</taxon>
        <taxon>Rhizobiaceae</taxon>
        <taxon>Rhizobium/Agrobacterium group</taxon>
        <taxon>Rhizobium</taxon>
    </lineage>
</organism>